<proteinExistence type="predicted"/>
<reference evidence="3" key="1">
    <citation type="journal article" date="2009" name="Environ. Microbiol.">
        <title>The genome of Polaromonas naphthalenivorans strain CJ2, isolated from coal tar-contaminated sediment, reveals physiological and metabolic versatility and evolution through extensive horizontal gene transfer.</title>
        <authorList>
            <person name="Yagi J.M."/>
            <person name="Sims D."/>
            <person name="Brettin T."/>
            <person name="Bruce D."/>
            <person name="Madsen E.L."/>
        </authorList>
    </citation>
    <scope>NUCLEOTIDE SEQUENCE [LARGE SCALE GENOMIC DNA]</scope>
    <source>
        <strain evidence="3">CJ2</strain>
        <plasmid evidence="3">Plasmid pPNAP01</plasmid>
    </source>
</reference>
<dbReference type="RefSeq" id="WP_011797882.1">
    <property type="nucleotide sequence ID" value="NC_008757.1"/>
</dbReference>
<evidence type="ECO:0000313" key="2">
    <source>
        <dbReference type="EMBL" id="ABM39509.1"/>
    </source>
</evidence>
<accession>A1VV31</accession>
<feature type="transmembrane region" description="Helical" evidence="1">
    <location>
        <begin position="18"/>
        <end position="37"/>
    </location>
</feature>
<evidence type="ECO:0008006" key="4">
    <source>
        <dbReference type="Google" id="ProtNLM"/>
    </source>
</evidence>
<keyword evidence="1" id="KW-0472">Membrane</keyword>
<keyword evidence="1" id="KW-1133">Transmembrane helix</keyword>
<evidence type="ECO:0000256" key="1">
    <source>
        <dbReference type="SAM" id="Phobius"/>
    </source>
</evidence>
<gene>
    <name evidence="2" type="ordered locus">Pnap_4226</name>
</gene>
<dbReference type="AlphaFoldDB" id="A1VV31"/>
<keyword evidence="3" id="KW-1185">Reference proteome</keyword>
<organism evidence="2 3">
    <name type="scientific">Polaromonas naphthalenivorans (strain CJ2)</name>
    <dbReference type="NCBI Taxonomy" id="365044"/>
    <lineage>
        <taxon>Bacteria</taxon>
        <taxon>Pseudomonadati</taxon>
        <taxon>Pseudomonadota</taxon>
        <taxon>Betaproteobacteria</taxon>
        <taxon>Burkholderiales</taxon>
        <taxon>Comamonadaceae</taxon>
        <taxon>Polaromonas</taxon>
    </lineage>
</organism>
<feature type="transmembrane region" description="Helical" evidence="1">
    <location>
        <begin position="43"/>
        <end position="60"/>
    </location>
</feature>
<evidence type="ECO:0000313" key="3">
    <source>
        <dbReference type="Proteomes" id="UP000000644"/>
    </source>
</evidence>
<geneLocation type="plasmid" evidence="2 3">
    <name>pPNAP01</name>
</geneLocation>
<dbReference type="EMBL" id="CP000530">
    <property type="protein sequence ID" value="ABM39509.1"/>
    <property type="molecule type" value="Genomic_DNA"/>
</dbReference>
<keyword evidence="2" id="KW-0614">Plasmid</keyword>
<name>A1VV31_POLNA</name>
<protein>
    <recommendedName>
        <fullName evidence="4">Type IV secretory pathway VirB3 family protein</fullName>
    </recommendedName>
</protein>
<sequence>MASVDYPVLRRPRLRGGIGGNTAVLIWAITGMVGLVIGLPEGLFVIIPALLIQGVMLWAFRTDHKVMEVYALYATLPDEFEAGIPAADSKKSSRPQFFGKGVSQ</sequence>
<dbReference type="Proteomes" id="UP000000644">
    <property type="component" value="Plasmid pPNAP01"/>
</dbReference>
<keyword evidence="1" id="KW-0812">Transmembrane</keyword>
<dbReference type="HOGENOM" id="CLU_2247559_0_0_4"/>
<dbReference type="KEGG" id="pna:Pnap_4226"/>